<dbReference type="GO" id="GO:0016757">
    <property type="term" value="F:glycosyltransferase activity"/>
    <property type="evidence" value="ECO:0007669"/>
    <property type="project" value="InterPro"/>
</dbReference>
<dbReference type="STRING" id="1798392.A3A79_01565"/>
<dbReference type="Pfam" id="PF00534">
    <property type="entry name" value="Glycos_transf_1"/>
    <property type="match status" value="1"/>
</dbReference>
<dbReference type="SUPFAM" id="SSF53756">
    <property type="entry name" value="UDP-Glycosyltransferase/glycogen phosphorylase"/>
    <property type="match status" value="1"/>
</dbReference>
<dbReference type="InterPro" id="IPR001296">
    <property type="entry name" value="Glyco_trans_1"/>
</dbReference>
<evidence type="ECO:0000313" key="3">
    <source>
        <dbReference type="Proteomes" id="UP000178759"/>
    </source>
</evidence>
<organism evidence="2 3">
    <name type="scientific">Candidatus Gottesmanbacteria bacterium RIFCSPLOWO2_01_FULL_43_11b</name>
    <dbReference type="NCBI Taxonomy" id="1798392"/>
    <lineage>
        <taxon>Bacteria</taxon>
        <taxon>Candidatus Gottesmaniibacteriota</taxon>
    </lineage>
</organism>
<dbReference type="PANTHER" id="PTHR45825">
    <property type="entry name" value="GRANULE-BOUND STARCH SYNTHASE 1, CHLOROPLASTIC/AMYLOPLASTIC"/>
    <property type="match status" value="1"/>
</dbReference>
<name>A0A1F6AHD5_9BACT</name>
<feature type="domain" description="Glycosyl transferase family 1" evidence="1">
    <location>
        <begin position="5"/>
        <end position="117"/>
    </location>
</feature>
<dbReference type="Proteomes" id="UP000178759">
    <property type="component" value="Unassembled WGS sequence"/>
</dbReference>
<reference evidence="2 3" key="1">
    <citation type="journal article" date="2016" name="Nat. Commun.">
        <title>Thousands of microbial genomes shed light on interconnected biogeochemical processes in an aquifer system.</title>
        <authorList>
            <person name="Anantharaman K."/>
            <person name="Brown C.T."/>
            <person name="Hug L.A."/>
            <person name="Sharon I."/>
            <person name="Castelle C.J."/>
            <person name="Probst A.J."/>
            <person name="Thomas B.C."/>
            <person name="Singh A."/>
            <person name="Wilkins M.J."/>
            <person name="Karaoz U."/>
            <person name="Brodie E.L."/>
            <person name="Williams K.H."/>
            <person name="Hubbard S.S."/>
            <person name="Banfield J.F."/>
        </authorList>
    </citation>
    <scope>NUCLEOTIDE SEQUENCE [LARGE SCALE GENOMIC DNA]</scope>
</reference>
<protein>
    <recommendedName>
        <fullName evidence="1">Glycosyl transferase family 1 domain-containing protein</fullName>
    </recommendedName>
</protein>
<comment type="caution">
    <text evidence="2">The sequence shown here is derived from an EMBL/GenBank/DDBJ whole genome shotgun (WGS) entry which is preliminary data.</text>
</comment>
<dbReference type="PANTHER" id="PTHR45825:SF11">
    <property type="entry name" value="ALPHA AMYLASE DOMAIN-CONTAINING PROTEIN"/>
    <property type="match status" value="1"/>
</dbReference>
<dbReference type="EMBL" id="MFJV01000001">
    <property type="protein sequence ID" value="OGG23872.1"/>
    <property type="molecule type" value="Genomic_DNA"/>
</dbReference>
<dbReference type="Gene3D" id="3.40.50.2000">
    <property type="entry name" value="Glycogen Phosphorylase B"/>
    <property type="match status" value="1"/>
</dbReference>
<accession>A0A1F6AHD5</accession>
<evidence type="ECO:0000259" key="1">
    <source>
        <dbReference type="Pfam" id="PF00534"/>
    </source>
</evidence>
<gene>
    <name evidence="2" type="ORF">A3A79_01565</name>
</gene>
<evidence type="ECO:0000313" key="2">
    <source>
        <dbReference type="EMBL" id="OGG23872.1"/>
    </source>
</evidence>
<proteinExistence type="predicted"/>
<sequence length="155" mass="17544">MLPKNTFQLVLLGTGARSQVARIERLTRENPHVAFVNTFDERLARRIYAGSDCMLVPSKLEPCGLTQMIAMRYGTLPLVRKTGGLADSVTDKKTGFVFGPYTKTALNQKMEEAIALYNSTEGEWRQMQAAVMKADFSWESRAKEYVKLYKNLLRS</sequence>
<dbReference type="AlphaFoldDB" id="A0A1F6AHD5"/>